<reference evidence="1" key="1">
    <citation type="submission" date="2018-05" db="EMBL/GenBank/DDBJ databases">
        <authorList>
            <person name="Lanie J.A."/>
            <person name="Ng W.-L."/>
            <person name="Kazmierczak K.M."/>
            <person name="Andrzejewski T.M."/>
            <person name="Davidsen T.M."/>
            <person name="Wayne K.J."/>
            <person name="Tettelin H."/>
            <person name="Glass J.I."/>
            <person name="Rusch D."/>
            <person name="Podicherti R."/>
            <person name="Tsui H.-C.T."/>
            <person name="Winkler M.E."/>
        </authorList>
    </citation>
    <scope>NUCLEOTIDE SEQUENCE</scope>
</reference>
<evidence type="ECO:0000313" key="1">
    <source>
        <dbReference type="EMBL" id="SVB59294.1"/>
    </source>
</evidence>
<accession>A0A382FAG7</accession>
<dbReference type="EMBL" id="UINC01048586">
    <property type="protein sequence ID" value="SVB59294.1"/>
    <property type="molecule type" value="Genomic_DNA"/>
</dbReference>
<name>A0A382FAG7_9ZZZZ</name>
<protein>
    <submittedName>
        <fullName evidence="1">Uncharacterized protein</fullName>
    </submittedName>
</protein>
<organism evidence="1">
    <name type="scientific">marine metagenome</name>
    <dbReference type="NCBI Taxonomy" id="408172"/>
    <lineage>
        <taxon>unclassified sequences</taxon>
        <taxon>metagenomes</taxon>
        <taxon>ecological metagenomes</taxon>
    </lineage>
</organism>
<dbReference type="AlphaFoldDB" id="A0A382FAG7"/>
<gene>
    <name evidence="1" type="ORF">METZ01_LOCUS212148</name>
</gene>
<sequence length="59" mass="6650">MTVHRLNTCAGFPIRKSPDQRMFAPPRGLSQLAASFFASRSQGIRLVPFLLDLQIYCQP</sequence>
<proteinExistence type="predicted"/>